<evidence type="ECO:0000313" key="3">
    <source>
        <dbReference type="Proteomes" id="UP000017938"/>
    </source>
</evidence>
<dbReference type="AlphaFoldDB" id="R6TUP1"/>
<name>R6TUP1_9BACT</name>
<sequence>MSDEFSVKAIHRCGIDLYCTDDAITLIKLLQGKAVPVLGLDAFIITEEKTQPSMDNSIDLSYETDCYGAASEFLKKRRGLDLLYEVVY</sequence>
<dbReference type="Proteomes" id="UP001139365">
    <property type="component" value="Unassembled WGS sequence"/>
</dbReference>
<dbReference type="Proteomes" id="UP000017938">
    <property type="component" value="Unassembled WGS sequence"/>
</dbReference>
<evidence type="ECO:0000313" key="4">
    <source>
        <dbReference type="Proteomes" id="UP001139365"/>
    </source>
</evidence>
<evidence type="ECO:0000313" key="1">
    <source>
        <dbReference type="EMBL" id="CDC77173.1"/>
    </source>
</evidence>
<dbReference type="EMBL" id="CBFW010000421">
    <property type="protein sequence ID" value="CDC77173.1"/>
    <property type="molecule type" value="Genomic_DNA"/>
</dbReference>
<protein>
    <submittedName>
        <fullName evidence="1">Uncharacterized protein</fullName>
    </submittedName>
</protein>
<reference evidence="2 4" key="2">
    <citation type="submission" date="2022-03" db="EMBL/GenBank/DDBJ databases">
        <title>Metagenome-assembled genomes from swine fecal metagenomes.</title>
        <authorList>
            <person name="Holman D.B."/>
            <person name="Kommadath A."/>
        </authorList>
    </citation>
    <scope>NUCLEOTIDE SEQUENCE [LARGE SCALE GENOMIC DNA]</scope>
    <source>
        <strain evidence="2">SUG147</strain>
    </source>
</reference>
<evidence type="ECO:0000313" key="2">
    <source>
        <dbReference type="EMBL" id="MCI5756083.1"/>
    </source>
</evidence>
<gene>
    <name evidence="1" type="ORF">BN580_00319</name>
    <name evidence="2" type="ORF">MR241_07300</name>
</gene>
<proteinExistence type="predicted"/>
<dbReference type="EMBL" id="JALEMU010000120">
    <property type="protein sequence ID" value="MCI5756083.1"/>
    <property type="molecule type" value="Genomic_DNA"/>
</dbReference>
<comment type="caution">
    <text evidence="1">The sequence shown here is derived from an EMBL/GenBank/DDBJ whole genome shotgun (WGS) entry which is preliminary data.</text>
</comment>
<reference evidence="1" key="1">
    <citation type="submission" date="2012-11" db="EMBL/GenBank/DDBJ databases">
        <title>Dependencies among metagenomic species, viruses, plasmids and units of genetic variation.</title>
        <authorList>
            <person name="Nielsen H.B."/>
            <person name="Almeida M."/>
            <person name="Juncker A.S."/>
            <person name="Rasmussen S."/>
            <person name="Li J."/>
            <person name="Sunagawa S."/>
            <person name="Plichta D."/>
            <person name="Gautier L."/>
            <person name="Le Chatelier E."/>
            <person name="Peletier E."/>
            <person name="Bonde I."/>
            <person name="Nielsen T."/>
            <person name="Manichanh C."/>
            <person name="Arumugam M."/>
            <person name="Batto J."/>
            <person name="Santos M.B.Q.D."/>
            <person name="Blom N."/>
            <person name="Borruel N."/>
            <person name="Burgdorf K.S."/>
            <person name="Boumezbeur F."/>
            <person name="Casellas F."/>
            <person name="Dore J."/>
            <person name="Guarner F."/>
            <person name="Hansen T."/>
            <person name="Hildebrand F."/>
            <person name="Kaas R.S."/>
            <person name="Kennedy S."/>
            <person name="Kristiansen K."/>
            <person name="Kultima J.R."/>
            <person name="Leonard P."/>
            <person name="Levenez F."/>
            <person name="Lund O."/>
            <person name="Moumen B."/>
            <person name="Le Paslier D."/>
            <person name="Pons N."/>
            <person name="Pedersen O."/>
            <person name="Prifti E."/>
            <person name="Qin J."/>
            <person name="Raes J."/>
            <person name="Tap J."/>
            <person name="Tims S."/>
            <person name="Ussery D.W."/>
            <person name="Yamada T."/>
            <person name="MetaHit consortium"/>
            <person name="Renault P."/>
            <person name="Sicheritz-Ponten T."/>
            <person name="Bork P."/>
            <person name="Wang J."/>
            <person name="Brunak S."/>
            <person name="Ehrlich S.D."/>
        </authorList>
    </citation>
    <scope>NUCLEOTIDE SEQUENCE [LARGE SCALE GENOMIC DNA]</scope>
</reference>
<organism evidence="1 3">
    <name type="scientific">Candidatus Colimorpha enterica</name>
    <dbReference type="NCBI Taxonomy" id="3083063"/>
    <lineage>
        <taxon>Bacteria</taxon>
        <taxon>Pseudomonadati</taxon>
        <taxon>Bacteroidota</taxon>
        <taxon>Bacteroidia</taxon>
        <taxon>Bacteroidales</taxon>
        <taxon>Candidatus Colimorpha</taxon>
    </lineage>
</organism>
<accession>R6TUP1</accession>